<dbReference type="SUPFAM" id="SSF53474">
    <property type="entry name" value="alpha/beta-Hydrolases"/>
    <property type="match status" value="1"/>
</dbReference>
<dbReference type="Proteomes" id="UP000242146">
    <property type="component" value="Unassembled WGS sequence"/>
</dbReference>
<name>A0A1X2G990_9FUNG</name>
<dbReference type="OrthoDB" id="2373480at2759"/>
<dbReference type="PIRSF" id="PIRSF029171">
    <property type="entry name" value="Esterase_LipA"/>
    <property type="match status" value="1"/>
</dbReference>
<dbReference type="PANTHER" id="PTHR34853">
    <property type="match status" value="1"/>
</dbReference>
<proteinExistence type="inferred from homology"/>
<dbReference type="PANTHER" id="PTHR34853:SF5">
    <property type="entry name" value="LIP-DOMAIN-CONTAINING PROTEIN-RELATED"/>
    <property type="match status" value="1"/>
</dbReference>
<dbReference type="Gene3D" id="3.40.50.1820">
    <property type="entry name" value="alpha/beta hydrolase"/>
    <property type="match status" value="1"/>
</dbReference>
<keyword evidence="4" id="KW-1185">Reference proteome</keyword>
<dbReference type="Gene3D" id="1.10.260.130">
    <property type="match status" value="1"/>
</dbReference>
<organism evidence="3 4">
    <name type="scientific">Hesseltinella vesiculosa</name>
    <dbReference type="NCBI Taxonomy" id="101127"/>
    <lineage>
        <taxon>Eukaryota</taxon>
        <taxon>Fungi</taxon>
        <taxon>Fungi incertae sedis</taxon>
        <taxon>Mucoromycota</taxon>
        <taxon>Mucoromycotina</taxon>
        <taxon>Mucoromycetes</taxon>
        <taxon>Mucorales</taxon>
        <taxon>Cunninghamellaceae</taxon>
        <taxon>Hesseltinella</taxon>
    </lineage>
</organism>
<keyword evidence="2" id="KW-0732">Signal</keyword>
<comment type="caution">
    <text evidence="3">The sequence shown here is derived from an EMBL/GenBank/DDBJ whole genome shotgun (WGS) entry which is preliminary data.</text>
</comment>
<dbReference type="AlphaFoldDB" id="A0A1X2G990"/>
<evidence type="ECO:0000313" key="4">
    <source>
        <dbReference type="Proteomes" id="UP000242146"/>
    </source>
</evidence>
<feature type="chain" id="PRO_5013437862" evidence="2">
    <location>
        <begin position="23"/>
        <end position="434"/>
    </location>
</feature>
<dbReference type="GO" id="GO:0004806">
    <property type="term" value="F:triacylglycerol lipase activity"/>
    <property type="evidence" value="ECO:0007669"/>
    <property type="project" value="UniProtKB-UniRule"/>
</dbReference>
<evidence type="ECO:0000313" key="3">
    <source>
        <dbReference type="EMBL" id="ORX48262.1"/>
    </source>
</evidence>
<dbReference type="GO" id="GO:0016042">
    <property type="term" value="P:lipid catabolic process"/>
    <property type="evidence" value="ECO:0007669"/>
    <property type="project" value="UniProtKB-UniRule"/>
</dbReference>
<sequence>MKLQHLLAPALGLAWAVTQVASVPVQLFKRGSVPPSQDPFYQAPSNLATYSNGAIIRSREFGYVHNIAGAYQLLYRTTDVLGNAMATVTTVLKPYNANTGALVSYQFAEDSPWMDCAPSYSLDQNSTTLDQVLIEALLYKGYYVMASDYEGPNSVFTCGGTSGNGVLDGVRAALASSSLTGISSSAAVQLWGYSGGALATGWAVQSQKTYAPELNIIGAAMGGTPVNINATLNAVNGGSFSELIPAGILGLSQQYPDLLSYVFSAIKPEYQQLWQSARKQCLHQMSQFSKQDMAQYFNRPDYLNADVVTKYISASEMGHLGTPTIPLHLYHAIHDEVVPYANAKNLVQTWCAGGANIQFTSDELSEHLILAVTGGADAFNFIVNRFSGAPLTAGCTFKTTLTSALDSGALSTFGSVIFDELKTLLNVGIGLYGS</sequence>
<keyword evidence="1" id="KW-0378">Hydrolase</keyword>
<dbReference type="Pfam" id="PF03583">
    <property type="entry name" value="LIP"/>
    <property type="match status" value="1"/>
</dbReference>
<evidence type="ECO:0000256" key="2">
    <source>
        <dbReference type="PIRNR" id="PIRNR029171"/>
    </source>
</evidence>
<accession>A0A1X2G990</accession>
<comment type="similarity">
    <text evidence="2">Belongs to the AB hydrolase superfamily. Lipase family.</text>
</comment>
<dbReference type="InterPro" id="IPR029058">
    <property type="entry name" value="AB_hydrolase_fold"/>
</dbReference>
<dbReference type="EMBL" id="MCGT01000030">
    <property type="protein sequence ID" value="ORX48262.1"/>
    <property type="molecule type" value="Genomic_DNA"/>
</dbReference>
<protein>
    <submittedName>
        <fullName evidence="3">LIP-domain-containing protein</fullName>
    </submittedName>
</protein>
<evidence type="ECO:0000256" key="1">
    <source>
        <dbReference type="ARBA" id="ARBA00022801"/>
    </source>
</evidence>
<reference evidence="3 4" key="1">
    <citation type="submission" date="2016-07" db="EMBL/GenBank/DDBJ databases">
        <title>Pervasive Adenine N6-methylation of Active Genes in Fungi.</title>
        <authorList>
            <consortium name="DOE Joint Genome Institute"/>
            <person name="Mondo S.J."/>
            <person name="Dannebaum R.O."/>
            <person name="Kuo R.C."/>
            <person name="Labutti K."/>
            <person name="Haridas S."/>
            <person name="Kuo A."/>
            <person name="Salamov A."/>
            <person name="Ahrendt S.R."/>
            <person name="Lipzen A."/>
            <person name="Sullivan W."/>
            <person name="Andreopoulos W.B."/>
            <person name="Clum A."/>
            <person name="Lindquist E."/>
            <person name="Daum C."/>
            <person name="Ramamoorthy G.K."/>
            <person name="Gryganskyi A."/>
            <person name="Culley D."/>
            <person name="Magnuson J.K."/>
            <person name="James T.Y."/>
            <person name="O'Malley M.A."/>
            <person name="Stajich J.E."/>
            <person name="Spatafora J.W."/>
            <person name="Visel A."/>
            <person name="Grigoriev I.V."/>
        </authorList>
    </citation>
    <scope>NUCLEOTIDE SEQUENCE [LARGE SCALE GENOMIC DNA]</scope>
    <source>
        <strain evidence="3 4">NRRL 3301</strain>
    </source>
</reference>
<gene>
    <name evidence="3" type="ORF">DM01DRAFT_1326455</name>
</gene>
<dbReference type="InterPro" id="IPR005152">
    <property type="entry name" value="Lipase_secreted"/>
</dbReference>
<feature type="signal peptide" evidence="2">
    <location>
        <begin position="1"/>
        <end position="22"/>
    </location>
</feature>